<dbReference type="InterPro" id="IPR023614">
    <property type="entry name" value="Porin_dom_sf"/>
</dbReference>
<keyword evidence="4" id="KW-1185">Reference proteome</keyword>
<dbReference type="SUPFAM" id="SSF56935">
    <property type="entry name" value="Porins"/>
    <property type="match status" value="1"/>
</dbReference>
<proteinExistence type="predicted"/>
<feature type="signal peptide" evidence="1">
    <location>
        <begin position="1"/>
        <end position="19"/>
    </location>
</feature>
<dbReference type="Gene3D" id="2.40.160.10">
    <property type="entry name" value="Porin"/>
    <property type="match status" value="1"/>
</dbReference>
<dbReference type="RefSeq" id="WP_313867553.1">
    <property type="nucleotide sequence ID" value="NZ_CP132507.1"/>
</dbReference>
<dbReference type="Pfam" id="PF13609">
    <property type="entry name" value="Porin_4"/>
    <property type="match status" value="1"/>
</dbReference>
<protein>
    <submittedName>
        <fullName evidence="3">Porin</fullName>
    </submittedName>
</protein>
<evidence type="ECO:0000259" key="2">
    <source>
        <dbReference type="Pfam" id="PF13609"/>
    </source>
</evidence>
<dbReference type="EMBL" id="CP132507">
    <property type="protein sequence ID" value="WNO04724.1"/>
    <property type="molecule type" value="Genomic_DNA"/>
</dbReference>
<evidence type="ECO:0000313" key="3">
    <source>
        <dbReference type="EMBL" id="WNO04724.1"/>
    </source>
</evidence>
<feature type="domain" description="Porin" evidence="2">
    <location>
        <begin position="7"/>
        <end position="278"/>
    </location>
</feature>
<organism evidence="3 4">
    <name type="scientific">Rhodoferax mekongensis</name>
    <dbReference type="NCBI Taxonomy" id="3068341"/>
    <lineage>
        <taxon>Bacteria</taxon>
        <taxon>Pseudomonadati</taxon>
        <taxon>Pseudomonadota</taxon>
        <taxon>Betaproteobacteria</taxon>
        <taxon>Burkholderiales</taxon>
        <taxon>Comamonadaceae</taxon>
        <taxon>Rhodoferax</taxon>
    </lineage>
</organism>
<evidence type="ECO:0000313" key="4">
    <source>
        <dbReference type="Proteomes" id="UP001302257"/>
    </source>
</evidence>
<accession>A0ABZ0AYH3</accession>
<feature type="chain" id="PRO_5046448755" evidence="1">
    <location>
        <begin position="20"/>
        <end position="302"/>
    </location>
</feature>
<keyword evidence="1" id="KW-0732">Signal</keyword>
<sequence length="302" mass="30818">MKKTLIALAVLAASGASFAQVTITGTAAYGYRIDSAPTANASGFGIDSSNVTFAAQEDLGGGNTVKASLVLDKTNRTGTGGGDFGLNIGGAWGAIDMSLAEGSDYLSGDFVGLDGKVFGGLSATDGVSYKTPAIIPGLTFTVAHAEADQALGTGSAGNVYNKQRHNTLTAAYSAGPLSVNLGFRSYDNADLDADKKSRVRGKASYDFGVAKVGAGFVNTQLVQGNTADTNVGVSVPFGSLALAADYGWTKNAADQTRSGYGITAAYSLSKRTAVTAKYFNYLGAVGDSSNTTRTDLILSHSF</sequence>
<gene>
    <name evidence="3" type="ORF">RAN89_17820</name>
</gene>
<evidence type="ECO:0000256" key="1">
    <source>
        <dbReference type="SAM" id="SignalP"/>
    </source>
</evidence>
<name>A0ABZ0AYH3_9BURK</name>
<dbReference type="InterPro" id="IPR033900">
    <property type="entry name" value="Gram_neg_porin_domain"/>
</dbReference>
<dbReference type="Proteomes" id="UP001302257">
    <property type="component" value="Chromosome"/>
</dbReference>
<reference evidence="3 4" key="1">
    <citation type="submission" date="2023-08" db="EMBL/GenBank/DDBJ databases">
        <title>Rhodoferax potami sp. nov. and Rhodoferax mekongensis sp. nov., isolated from the Mekong River in Thailand.</title>
        <authorList>
            <person name="Kitikhun S."/>
            <person name="Charoenyingcharoen P."/>
            <person name="Siriarchawattana P."/>
            <person name="Likhitrattanapisal S."/>
            <person name="Nilsakha T."/>
            <person name="Chanpet A."/>
            <person name="Rattanawaree P."/>
            <person name="Ingsriswang S."/>
        </authorList>
    </citation>
    <scope>NUCLEOTIDE SEQUENCE [LARGE SCALE GENOMIC DNA]</scope>
    <source>
        <strain evidence="3 4">TBRC 17307</strain>
    </source>
</reference>